<evidence type="ECO:0000313" key="3">
    <source>
        <dbReference type="Proteomes" id="UP000038009"/>
    </source>
</evidence>
<organism evidence="2 3">
    <name type="scientific">Leptomonas seymouri</name>
    <dbReference type="NCBI Taxonomy" id="5684"/>
    <lineage>
        <taxon>Eukaryota</taxon>
        <taxon>Discoba</taxon>
        <taxon>Euglenozoa</taxon>
        <taxon>Kinetoplastea</taxon>
        <taxon>Metakinetoplastina</taxon>
        <taxon>Trypanosomatida</taxon>
        <taxon>Trypanosomatidae</taxon>
        <taxon>Leishmaniinae</taxon>
        <taxon>Leptomonas</taxon>
    </lineage>
</organism>
<feature type="compositionally biased region" description="Basic and acidic residues" evidence="1">
    <location>
        <begin position="71"/>
        <end position="87"/>
    </location>
</feature>
<dbReference type="VEuPathDB" id="TriTrypDB:Lsey_0003_0200"/>
<gene>
    <name evidence="2" type="ORF">ABL78_0223</name>
</gene>
<feature type="region of interest" description="Disordered" evidence="1">
    <location>
        <begin position="349"/>
        <end position="373"/>
    </location>
</feature>
<proteinExistence type="predicted"/>
<dbReference type="Proteomes" id="UP000038009">
    <property type="component" value="Unassembled WGS sequence"/>
</dbReference>
<feature type="compositionally biased region" description="Low complexity" evidence="1">
    <location>
        <begin position="1"/>
        <end position="12"/>
    </location>
</feature>
<protein>
    <submittedName>
        <fullName evidence="2">Uncharacterized protein</fullName>
    </submittedName>
</protein>
<accession>A0A0N0P9E5</accession>
<name>A0A0N0P9E5_LEPSE</name>
<feature type="compositionally biased region" description="Polar residues" evidence="1">
    <location>
        <begin position="350"/>
        <end position="373"/>
    </location>
</feature>
<feature type="region of interest" description="Disordered" evidence="1">
    <location>
        <begin position="1"/>
        <end position="140"/>
    </location>
</feature>
<comment type="caution">
    <text evidence="2">The sequence shown here is derived from an EMBL/GenBank/DDBJ whole genome shotgun (WGS) entry which is preliminary data.</text>
</comment>
<dbReference type="AlphaFoldDB" id="A0A0N0P9E5"/>
<dbReference type="OrthoDB" id="266650at2759"/>
<reference evidence="2 3" key="1">
    <citation type="journal article" date="2015" name="PLoS Pathog.">
        <title>Leptomonas seymouri: Adaptations to the Dixenous Life Cycle Analyzed by Genome Sequencing, Transcriptome Profiling and Co-infection with Leishmania donovani.</title>
        <authorList>
            <person name="Kraeva N."/>
            <person name="Butenko A."/>
            <person name="Hlavacova J."/>
            <person name="Kostygov A."/>
            <person name="Myskova J."/>
            <person name="Grybchuk D."/>
            <person name="Lestinova T."/>
            <person name="Votypka J."/>
            <person name="Volf P."/>
            <person name="Opperdoes F."/>
            <person name="Flegontov P."/>
            <person name="Lukes J."/>
            <person name="Yurchenko V."/>
        </authorList>
    </citation>
    <scope>NUCLEOTIDE SEQUENCE [LARGE SCALE GENOMIC DNA]</scope>
    <source>
        <strain evidence="2 3">ATCC 30220</strain>
    </source>
</reference>
<evidence type="ECO:0000313" key="2">
    <source>
        <dbReference type="EMBL" id="KPI90627.1"/>
    </source>
</evidence>
<evidence type="ECO:0000256" key="1">
    <source>
        <dbReference type="SAM" id="MobiDB-lite"/>
    </source>
</evidence>
<dbReference type="EMBL" id="LJSK01000003">
    <property type="protein sequence ID" value="KPI90627.1"/>
    <property type="molecule type" value="Genomic_DNA"/>
</dbReference>
<sequence length="450" mass="47991">MTSRRASASATAGLKRTRDSSGSIENNRPRASAKTAVARSLRHHQHHGDMRSGTLDISSISTLESPQREASTTEHLQHQLPTVEKHWTRAASSSTSLSSLDDDAEALQRFSNTSTHPRRSHKPNTSPPKLSTTPPPSPLQAAEDLVSFAQRKQQQSSEYEPTKGESYIRVSPSATATDHVGGGSPHPPSLLLSELLLAEAERAGAAAANMDSPYSGIEDPAINHHRIVSLGSQDDASRLPLLDHGYADQRLHTRRASSSNRGAESLGPLPIQIGVVPLPRSTGKETPANREGVWLPWMRGLHTQAATLKSEPTEATQALCMGATSPSASAEAEMRRACIRFLRPRRLLTRSETTPTATPVSPAHPNSANISSVLSRSEGSDVPYLTTGDVIGWSGLFGDVPIPLPGTQPLLSRAPSAEISEAVAELRKVIGLPPDAQMCVGAATVMLMLA</sequence>
<feature type="compositionally biased region" description="Low complexity" evidence="1">
    <location>
        <begin position="90"/>
        <end position="99"/>
    </location>
</feature>
<feature type="compositionally biased region" description="Low complexity" evidence="1">
    <location>
        <begin position="123"/>
        <end position="132"/>
    </location>
</feature>
<keyword evidence="3" id="KW-1185">Reference proteome</keyword>
<feature type="compositionally biased region" description="Polar residues" evidence="1">
    <location>
        <begin position="55"/>
        <end position="70"/>
    </location>
</feature>